<evidence type="ECO:0000256" key="8">
    <source>
        <dbReference type="ARBA" id="ARBA00023180"/>
    </source>
</evidence>
<evidence type="ECO:0000256" key="1">
    <source>
        <dbReference type="ARBA" id="ARBA00004651"/>
    </source>
</evidence>
<dbReference type="InterPro" id="IPR000337">
    <property type="entry name" value="GPCR_3"/>
</dbReference>
<evidence type="ECO:0000256" key="5">
    <source>
        <dbReference type="ARBA" id="ARBA00023040"/>
    </source>
</evidence>
<dbReference type="eggNOG" id="KOG1056">
    <property type="taxonomic scope" value="Eukaryota"/>
</dbReference>
<evidence type="ECO:0000313" key="13">
    <source>
        <dbReference type="Proteomes" id="UP000001593"/>
    </source>
</evidence>
<keyword evidence="8" id="KW-0325">Glycoprotein</keyword>
<dbReference type="FunFam" id="3.40.50.2300:FF:000253">
    <property type="entry name" value="Extracellular calcium-sensing receptor"/>
    <property type="match status" value="1"/>
</dbReference>
<feature type="transmembrane region" description="Helical" evidence="10">
    <location>
        <begin position="659"/>
        <end position="679"/>
    </location>
</feature>
<dbReference type="Pfam" id="PF01094">
    <property type="entry name" value="ANF_receptor"/>
    <property type="match status" value="1"/>
</dbReference>
<dbReference type="CDD" id="cd13953">
    <property type="entry name" value="7tm_classC_mGluR-like"/>
    <property type="match status" value="1"/>
</dbReference>
<dbReference type="InterPro" id="IPR038550">
    <property type="entry name" value="GPCR_3_9-Cys_sf"/>
</dbReference>
<dbReference type="AlphaFoldDB" id="A7SD73"/>
<evidence type="ECO:0000256" key="7">
    <source>
        <dbReference type="ARBA" id="ARBA00023170"/>
    </source>
</evidence>
<feature type="transmembrane region" description="Helical" evidence="10">
    <location>
        <begin position="584"/>
        <end position="603"/>
    </location>
</feature>
<dbReference type="InParanoid" id="A7SD73"/>
<protein>
    <recommendedName>
        <fullName evidence="11">G-protein coupled receptors family 3 profile domain-containing protein</fullName>
    </recommendedName>
</protein>
<dbReference type="PANTHER" id="PTHR24060">
    <property type="entry name" value="METABOTROPIC GLUTAMATE RECEPTOR"/>
    <property type="match status" value="1"/>
</dbReference>
<dbReference type="EMBL" id="DS469628">
    <property type="protein sequence ID" value="EDO38313.1"/>
    <property type="molecule type" value="Genomic_DNA"/>
</dbReference>
<dbReference type="GO" id="GO:0007216">
    <property type="term" value="P:G protein-coupled glutamate receptor signaling pathway"/>
    <property type="evidence" value="ECO:0000318"/>
    <property type="project" value="GO_Central"/>
</dbReference>
<dbReference type="GO" id="GO:0001640">
    <property type="term" value="F:adenylate cyclase inhibiting G protein-coupled glutamate receptor activity"/>
    <property type="evidence" value="ECO:0000318"/>
    <property type="project" value="GO_Central"/>
</dbReference>
<reference evidence="12 13" key="1">
    <citation type="journal article" date="2007" name="Science">
        <title>Sea anemone genome reveals ancestral eumetazoan gene repertoire and genomic organization.</title>
        <authorList>
            <person name="Putnam N.H."/>
            <person name="Srivastava M."/>
            <person name="Hellsten U."/>
            <person name="Dirks B."/>
            <person name="Chapman J."/>
            <person name="Salamov A."/>
            <person name="Terry A."/>
            <person name="Shapiro H."/>
            <person name="Lindquist E."/>
            <person name="Kapitonov V.V."/>
            <person name="Jurka J."/>
            <person name="Genikhovich G."/>
            <person name="Grigoriev I.V."/>
            <person name="Lucas S.M."/>
            <person name="Steele R.E."/>
            <person name="Finnerty J.R."/>
            <person name="Technau U."/>
            <person name="Martindale M.Q."/>
            <person name="Rokhsar D.S."/>
        </authorList>
    </citation>
    <scope>NUCLEOTIDE SEQUENCE [LARGE SCALE GENOMIC DNA]</scope>
    <source>
        <strain evidence="13">CH2 X CH6</strain>
    </source>
</reference>
<dbReference type="Proteomes" id="UP000001593">
    <property type="component" value="Unassembled WGS sequence"/>
</dbReference>
<keyword evidence="4 10" id="KW-1133">Transmembrane helix</keyword>
<dbReference type="GO" id="GO:0005886">
    <property type="term" value="C:plasma membrane"/>
    <property type="evidence" value="ECO:0000318"/>
    <property type="project" value="GO_Central"/>
</dbReference>
<dbReference type="Pfam" id="PF00003">
    <property type="entry name" value="7tm_3"/>
    <property type="match status" value="1"/>
</dbReference>
<dbReference type="PROSITE" id="PS50259">
    <property type="entry name" value="G_PROTEIN_RECEP_F3_4"/>
    <property type="match status" value="1"/>
</dbReference>
<feature type="non-terminal residue" evidence="12">
    <location>
        <position position="805"/>
    </location>
</feature>
<keyword evidence="5" id="KW-0297">G-protein coupled receptor</keyword>
<dbReference type="KEGG" id="nve:5509900"/>
<feature type="domain" description="G-protein coupled receptors family 3 profile" evidence="11">
    <location>
        <begin position="544"/>
        <end position="805"/>
    </location>
</feature>
<dbReference type="STRING" id="45351.A7SD73"/>
<evidence type="ECO:0000256" key="2">
    <source>
        <dbReference type="ARBA" id="ARBA00022475"/>
    </source>
</evidence>
<dbReference type="InterPro" id="IPR028082">
    <property type="entry name" value="Peripla_BP_I"/>
</dbReference>
<feature type="transmembrane region" description="Helical" evidence="10">
    <location>
        <begin position="543"/>
        <end position="563"/>
    </location>
</feature>
<dbReference type="InterPro" id="IPR001828">
    <property type="entry name" value="ANF_lig-bd_rcpt"/>
</dbReference>
<feature type="transmembrane region" description="Helical" evidence="10">
    <location>
        <begin position="707"/>
        <end position="729"/>
    </location>
</feature>
<dbReference type="Pfam" id="PF07562">
    <property type="entry name" value="NCD3G"/>
    <property type="match status" value="1"/>
</dbReference>
<evidence type="ECO:0000256" key="3">
    <source>
        <dbReference type="ARBA" id="ARBA00022692"/>
    </source>
</evidence>
<dbReference type="InterPro" id="IPR017978">
    <property type="entry name" value="GPCR_3_C"/>
</dbReference>
<dbReference type="SUPFAM" id="SSF53822">
    <property type="entry name" value="Periplasmic binding protein-like I"/>
    <property type="match status" value="1"/>
</dbReference>
<keyword evidence="13" id="KW-1185">Reference proteome</keyword>
<accession>A7SD73</accession>
<dbReference type="GO" id="GO:0051966">
    <property type="term" value="P:regulation of synaptic transmission, glutamatergic"/>
    <property type="evidence" value="ECO:0000318"/>
    <property type="project" value="GO_Central"/>
</dbReference>
<feature type="transmembrane region" description="Helical" evidence="10">
    <location>
        <begin position="773"/>
        <end position="798"/>
    </location>
</feature>
<evidence type="ECO:0000256" key="4">
    <source>
        <dbReference type="ARBA" id="ARBA00022989"/>
    </source>
</evidence>
<keyword evidence="3 10" id="KW-0812">Transmembrane</keyword>
<comment type="subcellular location">
    <subcellularLocation>
        <location evidence="1">Cell membrane</location>
        <topology evidence="1">Multi-pass membrane protein</topology>
    </subcellularLocation>
</comment>
<dbReference type="PhylomeDB" id="A7SD73"/>
<keyword evidence="2" id="KW-1003">Cell membrane</keyword>
<dbReference type="InterPro" id="IPR050726">
    <property type="entry name" value="mGluR"/>
</dbReference>
<dbReference type="CDD" id="cd06350">
    <property type="entry name" value="PBP1_GPCR_family_C-like"/>
    <property type="match status" value="1"/>
</dbReference>
<feature type="transmembrane region" description="Helical" evidence="10">
    <location>
        <begin position="741"/>
        <end position="761"/>
    </location>
</feature>
<sequence length="805" mass="90132">IYKDGDVVLGALITVRHKDVEDKCRELKPQGLAYVEAMLYAIETINNDPTLLENTTLGYDIRDSCDSPTLANKYAFEFVTRNRALDKLYSSHNNSEVQRLYQAGEILRPITTVIGAGDSSSSVVIASMLQIGDIPLISPFATSEELSLPYFKTFFRPVPPDGQQAKALADIIDYFEWKYVTVIGVDTSYGRYGVMGLENEAQERGTFCIAQVSYFPSTGYQTKIASLVTKIKTANDVNVIVLWGDPTTSIAFLEEVRKQGVTGKTWLAPEGWSEATSLFKPKYMPIIGGFVGTKLRDYDLSRYKNHLFNLSYQTPRVRNHTWWREYWALQKQCSSQSSCDLTDFRITNAHFVNLYTAYLSYVIDAVYAAAHAIDAIIRCPKHRVDCPLTRPYIRPSEVLKVLRNVTFEGVTGIVQFNNNGDSIRSAAYDLVNLHPGLKAPMLQNVGHWTRGLAPRLNINGSAIYWTNGSSQVPESVCSRPCRPGFLQTETIMCCWKCIKCPLESISSSYSSPNCTMCPWDKMPDSTQSKCVDLPEINIKFTDIHAIVILVIAGIGALGVVFVIGVGIRYRATPVVKSTNREMSLLFLISILIGLAGGVCELLRPSDIICLITNPIYSFYFTLCISILFVKTNRLVNVFNVNLDHSSFGSRICQGIQNQFVLLFLLNGIAVVLLITWHVLDPPYMDIAVLPLLHIQRGCRDHRTTTGLILQGLLFAYEFALSLCCAYYAFKARKLPANFSEARFIAFAMYMQLLCNICYATLQNSVKGNFLATFSAAIIILSAYGFLVCMFVPKIYVIFKHPERNT</sequence>
<proteinExistence type="predicted"/>
<dbReference type="Gene3D" id="3.40.50.2300">
    <property type="match status" value="2"/>
</dbReference>
<dbReference type="PRINTS" id="PR00248">
    <property type="entry name" value="GPCRMGR"/>
</dbReference>
<gene>
    <name evidence="12" type="ORF">NEMVEDRAFT_v1g114044</name>
</gene>
<feature type="non-terminal residue" evidence="12">
    <location>
        <position position="1"/>
    </location>
</feature>
<evidence type="ECO:0000313" key="12">
    <source>
        <dbReference type="EMBL" id="EDO38313.1"/>
    </source>
</evidence>
<keyword evidence="9" id="KW-0807">Transducer</keyword>
<feature type="transmembrane region" description="Helical" evidence="10">
    <location>
        <begin position="615"/>
        <end position="638"/>
    </location>
</feature>
<organism evidence="12 13">
    <name type="scientific">Nematostella vectensis</name>
    <name type="common">Starlet sea anemone</name>
    <dbReference type="NCBI Taxonomy" id="45351"/>
    <lineage>
        <taxon>Eukaryota</taxon>
        <taxon>Metazoa</taxon>
        <taxon>Cnidaria</taxon>
        <taxon>Anthozoa</taxon>
        <taxon>Hexacorallia</taxon>
        <taxon>Actiniaria</taxon>
        <taxon>Edwardsiidae</taxon>
        <taxon>Nematostella</taxon>
    </lineage>
</organism>
<dbReference type="FunFam" id="2.10.50.30:FF:000005">
    <property type="entry name" value="Metabotropic glutamate receptor"/>
    <property type="match status" value="1"/>
</dbReference>
<evidence type="ECO:0000256" key="6">
    <source>
        <dbReference type="ARBA" id="ARBA00023136"/>
    </source>
</evidence>
<evidence type="ECO:0000259" key="11">
    <source>
        <dbReference type="PROSITE" id="PS50259"/>
    </source>
</evidence>
<keyword evidence="7" id="KW-0675">Receptor</keyword>
<dbReference type="OMA" id="NICCKLN"/>
<keyword evidence="6 10" id="KW-0472">Membrane</keyword>
<evidence type="ECO:0000256" key="10">
    <source>
        <dbReference type="SAM" id="Phobius"/>
    </source>
</evidence>
<name>A7SD73_NEMVE</name>
<evidence type="ECO:0000256" key="9">
    <source>
        <dbReference type="ARBA" id="ARBA00023224"/>
    </source>
</evidence>
<dbReference type="Gene3D" id="2.10.50.30">
    <property type="entry name" value="GPCR, family 3, nine cysteines domain"/>
    <property type="match status" value="1"/>
</dbReference>
<dbReference type="HOGENOM" id="CLU_005389_5_1_1"/>
<dbReference type="InterPro" id="IPR011500">
    <property type="entry name" value="GPCR_3_9-Cys_dom"/>
</dbReference>
<dbReference type="OrthoDB" id="5984008at2759"/>